<dbReference type="PANTHER" id="PTHR35175">
    <property type="entry name" value="DUF1289 DOMAIN-CONTAINING PROTEIN"/>
    <property type="match status" value="1"/>
</dbReference>
<name>A0A4R3PWN4_RHISU</name>
<reference evidence="1 2" key="1">
    <citation type="submission" date="2019-03" db="EMBL/GenBank/DDBJ databases">
        <title>Genomic Encyclopedia of Type Strains, Phase IV (KMG-V): Genome sequencing to study the core and pangenomes of soil and plant-associated prokaryotes.</title>
        <authorList>
            <person name="Whitman W."/>
        </authorList>
    </citation>
    <scope>NUCLEOTIDE SEQUENCE [LARGE SCALE GENOMIC DNA]</scope>
    <source>
        <strain evidence="1 2">Hc14</strain>
    </source>
</reference>
<protein>
    <recommendedName>
        <fullName evidence="3">DUF1289 domain-containing protein</fullName>
    </recommendedName>
</protein>
<dbReference type="Proteomes" id="UP000294576">
    <property type="component" value="Unassembled WGS sequence"/>
</dbReference>
<organism evidence="1 2">
    <name type="scientific">Rhizobium sullae</name>
    <name type="common">Rhizobium hedysari</name>
    <dbReference type="NCBI Taxonomy" id="50338"/>
    <lineage>
        <taxon>Bacteria</taxon>
        <taxon>Pseudomonadati</taxon>
        <taxon>Pseudomonadota</taxon>
        <taxon>Alphaproteobacteria</taxon>
        <taxon>Hyphomicrobiales</taxon>
        <taxon>Rhizobiaceae</taxon>
        <taxon>Rhizobium/Agrobacterium group</taxon>
        <taxon>Rhizobium</taxon>
    </lineage>
</organism>
<dbReference type="Pfam" id="PF06945">
    <property type="entry name" value="DUF1289"/>
    <property type="match status" value="1"/>
</dbReference>
<sequence length="69" mass="7752">MQTPCIHLCAIDTATGFCRGCGRTLAEIGDWMSYSDEERQRIMTVLAARLFAEPATRLRETSAMPEQRS</sequence>
<dbReference type="EMBL" id="SMBH01000014">
    <property type="protein sequence ID" value="TCU12841.1"/>
    <property type="molecule type" value="Genomic_DNA"/>
</dbReference>
<dbReference type="PANTHER" id="PTHR35175:SF2">
    <property type="entry name" value="DUF1289 DOMAIN-CONTAINING PROTEIN"/>
    <property type="match status" value="1"/>
</dbReference>
<evidence type="ECO:0000313" key="2">
    <source>
        <dbReference type="Proteomes" id="UP000294576"/>
    </source>
</evidence>
<dbReference type="InterPro" id="IPR010710">
    <property type="entry name" value="DUF1289"/>
</dbReference>
<gene>
    <name evidence="1" type="ORF">EV132_11442</name>
</gene>
<evidence type="ECO:0008006" key="3">
    <source>
        <dbReference type="Google" id="ProtNLM"/>
    </source>
</evidence>
<dbReference type="AlphaFoldDB" id="A0A4R3PWN4"/>
<proteinExistence type="predicted"/>
<comment type="caution">
    <text evidence="1">The sequence shown here is derived from an EMBL/GenBank/DDBJ whole genome shotgun (WGS) entry which is preliminary data.</text>
</comment>
<dbReference type="RefSeq" id="WP_132566521.1">
    <property type="nucleotide sequence ID" value="NZ_SMBH01000014.1"/>
</dbReference>
<evidence type="ECO:0000313" key="1">
    <source>
        <dbReference type="EMBL" id="TCU12841.1"/>
    </source>
</evidence>
<accession>A0A4R3PWN4</accession>